<sequence length="82" mass="8894">MDKLSTDVDKLSTDVDKLSTDVDKLSTDVEQTNHKVDGLTQELALTNTRVDTYQKASNQVVNLAFGLIATATITIVVSVLVK</sequence>
<dbReference type="EMBL" id="JADEWZ010000015">
    <property type="protein sequence ID" value="MBE9116524.1"/>
    <property type="molecule type" value="Genomic_DNA"/>
</dbReference>
<protein>
    <recommendedName>
        <fullName evidence="5">t-SNARE coiled-coil homology domain-containing protein</fullName>
    </recommendedName>
</protein>
<evidence type="ECO:0000313" key="3">
    <source>
        <dbReference type="EMBL" id="MBE9116524.1"/>
    </source>
</evidence>
<evidence type="ECO:0000256" key="2">
    <source>
        <dbReference type="SAM" id="Phobius"/>
    </source>
</evidence>
<reference evidence="3" key="1">
    <citation type="submission" date="2020-10" db="EMBL/GenBank/DDBJ databases">
        <authorList>
            <person name="Castelo-Branco R."/>
            <person name="Eusebio N."/>
            <person name="Adriana R."/>
            <person name="Vieira A."/>
            <person name="Brugerolle De Fraissinette N."/>
            <person name="Rezende De Castro R."/>
            <person name="Schneider M.P."/>
            <person name="Vasconcelos V."/>
            <person name="Leao P.N."/>
        </authorList>
    </citation>
    <scope>NUCLEOTIDE SEQUENCE</scope>
    <source>
        <strain evidence="3">LEGE 07157</strain>
    </source>
</reference>
<dbReference type="SUPFAM" id="SSF58042">
    <property type="entry name" value="Outer membrane lipoprotein"/>
    <property type="match status" value="1"/>
</dbReference>
<dbReference type="AlphaFoldDB" id="A0A8J7J2R8"/>
<keyword evidence="2" id="KW-0472">Membrane</keyword>
<evidence type="ECO:0000313" key="4">
    <source>
        <dbReference type="Proteomes" id="UP000654482"/>
    </source>
</evidence>
<dbReference type="Gene3D" id="1.20.5.190">
    <property type="match status" value="1"/>
</dbReference>
<keyword evidence="2" id="KW-1133">Transmembrane helix</keyword>
<keyword evidence="1" id="KW-0175">Coiled coil</keyword>
<evidence type="ECO:0000256" key="1">
    <source>
        <dbReference type="SAM" id="Coils"/>
    </source>
</evidence>
<dbReference type="Proteomes" id="UP000654482">
    <property type="component" value="Unassembled WGS sequence"/>
</dbReference>
<proteinExistence type="predicted"/>
<accession>A0A8J7J2R8</accession>
<organism evidence="3 4">
    <name type="scientific">Lusitaniella coriacea LEGE 07157</name>
    <dbReference type="NCBI Taxonomy" id="945747"/>
    <lineage>
        <taxon>Bacteria</taxon>
        <taxon>Bacillati</taxon>
        <taxon>Cyanobacteriota</taxon>
        <taxon>Cyanophyceae</taxon>
        <taxon>Spirulinales</taxon>
        <taxon>Lusitaniellaceae</taxon>
        <taxon>Lusitaniella</taxon>
    </lineage>
</organism>
<evidence type="ECO:0008006" key="5">
    <source>
        <dbReference type="Google" id="ProtNLM"/>
    </source>
</evidence>
<feature type="transmembrane region" description="Helical" evidence="2">
    <location>
        <begin position="60"/>
        <end position="81"/>
    </location>
</feature>
<comment type="caution">
    <text evidence="3">The sequence shown here is derived from an EMBL/GenBank/DDBJ whole genome shotgun (WGS) entry which is preliminary data.</text>
</comment>
<name>A0A8J7J2R8_9CYAN</name>
<keyword evidence="2" id="KW-0812">Transmembrane</keyword>
<gene>
    <name evidence="3" type="ORF">IQ249_11500</name>
</gene>
<feature type="coiled-coil region" evidence="1">
    <location>
        <begin position="1"/>
        <end position="42"/>
    </location>
</feature>
<keyword evidence="4" id="KW-1185">Reference proteome</keyword>